<gene>
    <name evidence="3" type="ORF">DDE83_008615</name>
</gene>
<organism evidence="3 4">
    <name type="scientific">Stemphylium lycopersici</name>
    <name type="common">Tomato gray leaf spot disease fungus</name>
    <name type="synonym">Thyrospora lycopersici</name>
    <dbReference type="NCBI Taxonomy" id="183478"/>
    <lineage>
        <taxon>Eukaryota</taxon>
        <taxon>Fungi</taxon>
        <taxon>Dikarya</taxon>
        <taxon>Ascomycota</taxon>
        <taxon>Pezizomycotina</taxon>
        <taxon>Dothideomycetes</taxon>
        <taxon>Pleosporomycetidae</taxon>
        <taxon>Pleosporales</taxon>
        <taxon>Pleosporineae</taxon>
        <taxon>Pleosporaceae</taxon>
        <taxon>Stemphylium</taxon>
    </lineage>
</organism>
<accession>A0A364MSV9</accession>
<comment type="similarity">
    <text evidence="1 2">Belongs to the short-chain dehydrogenases/reductases (SDR) family.</text>
</comment>
<dbReference type="PRINTS" id="PR00080">
    <property type="entry name" value="SDRFAMILY"/>
</dbReference>
<evidence type="ECO:0000256" key="1">
    <source>
        <dbReference type="ARBA" id="ARBA00006484"/>
    </source>
</evidence>
<dbReference type="PANTHER" id="PTHR43544:SF32">
    <property type="entry name" value="CHAIN DEHYDROGENASE, PUTATIVE (AFU_ORTHOLOGUE AFUA_5G01530)-RELATED"/>
    <property type="match status" value="1"/>
</dbReference>
<comment type="caution">
    <text evidence="3">The sequence shown here is derived from an EMBL/GenBank/DDBJ whole genome shotgun (WGS) entry which is preliminary data.</text>
</comment>
<dbReference type="InterPro" id="IPR051468">
    <property type="entry name" value="Fungal_SecMetab_SDRs"/>
</dbReference>
<dbReference type="Pfam" id="PF00106">
    <property type="entry name" value="adh_short"/>
    <property type="match status" value="1"/>
</dbReference>
<dbReference type="SUPFAM" id="SSF51735">
    <property type="entry name" value="NAD(P)-binding Rossmann-fold domains"/>
    <property type="match status" value="1"/>
</dbReference>
<dbReference type="GO" id="GO:0019748">
    <property type="term" value="P:secondary metabolic process"/>
    <property type="evidence" value="ECO:0007669"/>
    <property type="project" value="TreeGrafter"/>
</dbReference>
<sequence>MTVSSDKEIVLVTGGTNGIGLDTVIHIASASPKYHVIIGARNLSKGETVLKDVQAKPALQGTVSIVQLDANDDSSIENATKTIEQDFGRLDVLINNAGVCPERDGQWPSRELLRTTFETNVYGPTLITASLIPLLKRSSSPRIINVSSTMGSISAISDHTTWISGVRYPGYRMSKSALNMLTAYQYYQLKPEGFKVWTYCPGYVVTDLGGDRDQREEQGVESSETSAKGLLEIVQGDRDKDVGGFLGSCCIPESASLIRMQS</sequence>
<dbReference type="InterPro" id="IPR002347">
    <property type="entry name" value="SDR_fam"/>
</dbReference>
<dbReference type="Proteomes" id="UP000249619">
    <property type="component" value="Unassembled WGS sequence"/>
</dbReference>
<reference evidence="4" key="1">
    <citation type="submission" date="2018-05" db="EMBL/GenBank/DDBJ databases">
        <title>Draft genome sequence of Stemphylium lycopersici strain CIDEFI 213.</title>
        <authorList>
            <person name="Medina R."/>
            <person name="Franco M.E.E."/>
            <person name="Lucentini C.G."/>
            <person name="Saparrat M.C.N."/>
            <person name="Balatti P.A."/>
        </authorList>
    </citation>
    <scope>NUCLEOTIDE SEQUENCE [LARGE SCALE GENOMIC DNA]</scope>
    <source>
        <strain evidence="4">CIDEFI 213</strain>
    </source>
</reference>
<name>A0A364MSV9_STELY</name>
<dbReference type="Gene3D" id="3.40.50.720">
    <property type="entry name" value="NAD(P)-binding Rossmann-like Domain"/>
    <property type="match status" value="1"/>
</dbReference>
<dbReference type="GO" id="GO:0016491">
    <property type="term" value="F:oxidoreductase activity"/>
    <property type="evidence" value="ECO:0007669"/>
    <property type="project" value="TreeGrafter"/>
</dbReference>
<keyword evidence="4" id="KW-1185">Reference proteome</keyword>
<evidence type="ECO:0000313" key="4">
    <source>
        <dbReference type="Proteomes" id="UP000249619"/>
    </source>
</evidence>
<dbReference type="InterPro" id="IPR036291">
    <property type="entry name" value="NAD(P)-bd_dom_sf"/>
</dbReference>
<evidence type="ECO:0000313" key="3">
    <source>
        <dbReference type="EMBL" id="RAR02294.1"/>
    </source>
</evidence>
<dbReference type="PRINTS" id="PR00081">
    <property type="entry name" value="GDHRDH"/>
</dbReference>
<protein>
    <submittedName>
        <fullName evidence="3">NAD(P)-binding protein</fullName>
    </submittedName>
</protein>
<evidence type="ECO:0000256" key="2">
    <source>
        <dbReference type="RuleBase" id="RU000363"/>
    </source>
</evidence>
<dbReference type="PANTHER" id="PTHR43544">
    <property type="entry name" value="SHORT-CHAIN DEHYDROGENASE/REDUCTASE"/>
    <property type="match status" value="1"/>
</dbReference>
<dbReference type="EMBL" id="QGDH01000220">
    <property type="protein sequence ID" value="RAR02294.1"/>
    <property type="molecule type" value="Genomic_DNA"/>
</dbReference>
<dbReference type="AlphaFoldDB" id="A0A364MSV9"/>
<dbReference type="STRING" id="183478.A0A364MSV9"/>
<dbReference type="GO" id="GO:0005737">
    <property type="term" value="C:cytoplasm"/>
    <property type="evidence" value="ECO:0007669"/>
    <property type="project" value="TreeGrafter"/>
</dbReference>
<proteinExistence type="inferred from homology"/>